<keyword evidence="1" id="KW-0802">TPR repeat</keyword>
<dbReference type="SMART" id="SM00028">
    <property type="entry name" value="TPR"/>
    <property type="match status" value="3"/>
</dbReference>
<dbReference type="EMBL" id="CABITT030000001">
    <property type="protein sequence ID" value="VVA90912.1"/>
    <property type="molecule type" value="Genomic_DNA"/>
</dbReference>
<evidence type="ECO:0000256" key="2">
    <source>
        <dbReference type="SAM" id="MobiDB-lite"/>
    </source>
</evidence>
<dbReference type="PANTHER" id="PTHR46183:SF8">
    <property type="entry name" value="PROTEIN CLMP1"/>
    <property type="match status" value="1"/>
</dbReference>
<feature type="repeat" description="TPR" evidence="1">
    <location>
        <begin position="42"/>
        <end position="75"/>
    </location>
</feature>
<feature type="region of interest" description="Disordered" evidence="2">
    <location>
        <begin position="1"/>
        <end position="26"/>
    </location>
</feature>
<dbReference type="Proteomes" id="UP000489600">
    <property type="component" value="Unassembled WGS sequence"/>
</dbReference>
<keyword evidence="4" id="KW-1185">Reference proteome</keyword>
<dbReference type="AlphaFoldDB" id="A0A565APH1"/>
<dbReference type="InterPro" id="IPR011990">
    <property type="entry name" value="TPR-like_helical_dom_sf"/>
</dbReference>
<dbReference type="PANTHER" id="PTHR46183">
    <property type="entry name" value="PROTEIN CLMP1"/>
    <property type="match status" value="1"/>
</dbReference>
<evidence type="ECO:0000313" key="3">
    <source>
        <dbReference type="EMBL" id="VVA90912.1"/>
    </source>
</evidence>
<proteinExistence type="predicted"/>
<name>A0A565APH1_9BRAS</name>
<accession>A0A565APH1</accession>
<reference evidence="3" key="1">
    <citation type="submission" date="2019-07" db="EMBL/GenBank/DDBJ databases">
        <authorList>
            <person name="Dittberner H."/>
        </authorList>
    </citation>
    <scope>NUCLEOTIDE SEQUENCE [LARGE SCALE GENOMIC DNA]</scope>
</reference>
<dbReference type="PROSITE" id="PS50005">
    <property type="entry name" value="TPR"/>
    <property type="match status" value="2"/>
</dbReference>
<dbReference type="InterPro" id="IPR044517">
    <property type="entry name" value="PHOX1-4"/>
</dbReference>
<dbReference type="Gene3D" id="1.25.40.10">
    <property type="entry name" value="Tetratricopeptide repeat domain"/>
    <property type="match status" value="1"/>
</dbReference>
<feature type="compositionally biased region" description="Basic residues" evidence="2">
    <location>
        <begin position="1"/>
        <end position="12"/>
    </location>
</feature>
<feature type="compositionally biased region" description="Polar residues" evidence="2">
    <location>
        <begin position="17"/>
        <end position="26"/>
    </location>
</feature>
<dbReference type="SUPFAM" id="SSF48452">
    <property type="entry name" value="TPR-like"/>
    <property type="match status" value="2"/>
</dbReference>
<comment type="caution">
    <text evidence="3">The sequence shown here is derived from an EMBL/GenBank/DDBJ whole genome shotgun (WGS) entry which is preliminary data.</text>
</comment>
<dbReference type="OrthoDB" id="2942533at2759"/>
<sequence length="436" mass="48760">MGKSGGGKKKKGGGGSNKVTTSKPIVNGGNVSDAQILLIKRAQELKEEGNNKYQAGDFSGALERYSKGLEVIPNDHPNRAVFHSNRAACLMQINPNDYEDVITECSLALKFQPGFTRALLRRARAFEAVGKLELAVQDVNAVLKTEPNHKEAMEMSRQLASPPAEDSSSEYTEVEMDDWLFEFAQLFRSRLRIDPDAHVDLHNLGVDLCSEALEETLTSEEAQPLFDEAGAKFQKVAAIALLDWGNVLMLSAKKRIPLEESTVPGHAYEWVKQRYIMAKEKYEQALSIKPDFHEGLHALGHQQFQMAKLHWSQQKIDLSVCDPAETLKLFDSAEEKIKAATEMRDKKEEVVSDKIKKQGDGEKEEEASEMLMIWGNILYQRSQVEWEIGVDGWEKNLESALERYKLAGASEADISVFVDDHCSNQAATRGDEKESN</sequence>
<dbReference type="InterPro" id="IPR019734">
    <property type="entry name" value="TPR_rpt"/>
</dbReference>
<evidence type="ECO:0000313" key="4">
    <source>
        <dbReference type="Proteomes" id="UP000489600"/>
    </source>
</evidence>
<organism evidence="3 4">
    <name type="scientific">Arabis nemorensis</name>
    <dbReference type="NCBI Taxonomy" id="586526"/>
    <lineage>
        <taxon>Eukaryota</taxon>
        <taxon>Viridiplantae</taxon>
        <taxon>Streptophyta</taxon>
        <taxon>Embryophyta</taxon>
        <taxon>Tracheophyta</taxon>
        <taxon>Spermatophyta</taxon>
        <taxon>Magnoliopsida</taxon>
        <taxon>eudicotyledons</taxon>
        <taxon>Gunneridae</taxon>
        <taxon>Pentapetalae</taxon>
        <taxon>rosids</taxon>
        <taxon>malvids</taxon>
        <taxon>Brassicales</taxon>
        <taxon>Brassicaceae</taxon>
        <taxon>Arabideae</taxon>
        <taxon>Arabis</taxon>
    </lineage>
</organism>
<evidence type="ECO:0000256" key="1">
    <source>
        <dbReference type="PROSITE-ProRule" id="PRU00339"/>
    </source>
</evidence>
<feature type="repeat" description="TPR" evidence="1">
    <location>
        <begin position="116"/>
        <end position="149"/>
    </location>
</feature>
<gene>
    <name evidence="3" type="ORF">ANE_LOCUS1357</name>
</gene>
<protein>
    <submittedName>
        <fullName evidence="3">Uncharacterized protein</fullName>
    </submittedName>
</protein>